<comment type="caution">
    <text evidence="3">The sequence shown here is derived from an EMBL/GenBank/DDBJ whole genome shotgun (WGS) entry which is preliminary data.</text>
</comment>
<name>A0A6D2KVJ5_9BRAS</name>
<dbReference type="OrthoDB" id="1085421at2759"/>
<dbReference type="Gene3D" id="2.20.70.10">
    <property type="match status" value="1"/>
</dbReference>
<feature type="domain" description="WW" evidence="2">
    <location>
        <begin position="280"/>
        <end position="313"/>
    </location>
</feature>
<dbReference type="InterPro" id="IPR036020">
    <property type="entry name" value="WW_dom_sf"/>
</dbReference>
<organism evidence="3 4">
    <name type="scientific">Microthlaspi erraticum</name>
    <dbReference type="NCBI Taxonomy" id="1685480"/>
    <lineage>
        <taxon>Eukaryota</taxon>
        <taxon>Viridiplantae</taxon>
        <taxon>Streptophyta</taxon>
        <taxon>Embryophyta</taxon>
        <taxon>Tracheophyta</taxon>
        <taxon>Spermatophyta</taxon>
        <taxon>Magnoliopsida</taxon>
        <taxon>eudicotyledons</taxon>
        <taxon>Gunneridae</taxon>
        <taxon>Pentapetalae</taxon>
        <taxon>rosids</taxon>
        <taxon>malvids</taxon>
        <taxon>Brassicales</taxon>
        <taxon>Brassicaceae</taxon>
        <taxon>Coluteocarpeae</taxon>
        <taxon>Microthlaspi</taxon>
    </lineage>
</organism>
<dbReference type="SUPFAM" id="SSF51045">
    <property type="entry name" value="WW domain"/>
    <property type="match status" value="1"/>
</dbReference>
<accession>A0A6D2KVJ5</accession>
<sequence>MEGSATKVPELNDCDAAQIRKTSSSIVSRMYVEGYDTSKSGYDLVTSMKEHFASCGDVLHVYIPGYSQGTTLNRFALMYLRGEGAEEKAMILDGICMGGHKLVVEPYPFHATHLDHKFAPTRDADNKKVHTMSVDGFDTSLPLEHAKSMLYQELTKCGGDGSVERVTLCEKEEGKGVLCSSAVVHVRGIDAVERLLRLCGCDRKGLEDIKVYRVAPPQRVIRIHFDPKRFPPSSRTRVRHEDPGLPKPPCLSELHPPACKGRVFNTQTRASSSRYAPEDPTLPEPWKGLVDNSTGYGYFWNTDTNVTQWKRPS</sequence>
<dbReference type="AlphaFoldDB" id="A0A6D2KVJ5"/>
<evidence type="ECO:0000313" key="3">
    <source>
        <dbReference type="EMBL" id="CAA7052011.1"/>
    </source>
</evidence>
<proteinExistence type="predicted"/>
<reference evidence="3" key="1">
    <citation type="submission" date="2020-01" db="EMBL/GenBank/DDBJ databases">
        <authorList>
            <person name="Mishra B."/>
        </authorList>
    </citation>
    <scope>NUCLEOTIDE SEQUENCE [LARGE SCALE GENOMIC DNA]</scope>
</reference>
<protein>
    <recommendedName>
        <fullName evidence="2">WW domain-containing protein</fullName>
    </recommendedName>
</protein>
<dbReference type="SUPFAM" id="SSF54928">
    <property type="entry name" value="RNA-binding domain, RBD"/>
    <property type="match status" value="1"/>
</dbReference>
<dbReference type="PROSITE" id="PS50020">
    <property type="entry name" value="WW_DOMAIN_2"/>
    <property type="match status" value="1"/>
</dbReference>
<evidence type="ECO:0000259" key="2">
    <source>
        <dbReference type="PROSITE" id="PS50020"/>
    </source>
</evidence>
<keyword evidence="4" id="KW-1185">Reference proteome</keyword>
<gene>
    <name evidence="3" type="ORF">MERR_LOCUS39246</name>
</gene>
<dbReference type="PROSITE" id="PS01159">
    <property type="entry name" value="WW_DOMAIN_1"/>
    <property type="match status" value="1"/>
</dbReference>
<dbReference type="CDD" id="cd00201">
    <property type="entry name" value="WW"/>
    <property type="match status" value="1"/>
</dbReference>
<evidence type="ECO:0000256" key="1">
    <source>
        <dbReference type="SAM" id="MobiDB-lite"/>
    </source>
</evidence>
<dbReference type="InterPro" id="IPR001202">
    <property type="entry name" value="WW_dom"/>
</dbReference>
<dbReference type="InterPro" id="IPR035979">
    <property type="entry name" value="RBD_domain_sf"/>
</dbReference>
<dbReference type="Pfam" id="PF00397">
    <property type="entry name" value="WW"/>
    <property type="match status" value="1"/>
</dbReference>
<dbReference type="GO" id="GO:0003676">
    <property type="term" value="F:nucleic acid binding"/>
    <property type="evidence" value="ECO:0007669"/>
    <property type="project" value="InterPro"/>
</dbReference>
<feature type="region of interest" description="Disordered" evidence="1">
    <location>
        <begin position="231"/>
        <end position="251"/>
    </location>
</feature>
<evidence type="ECO:0000313" key="4">
    <source>
        <dbReference type="Proteomes" id="UP000467841"/>
    </source>
</evidence>
<dbReference type="Proteomes" id="UP000467841">
    <property type="component" value="Unassembled WGS sequence"/>
</dbReference>
<dbReference type="EMBL" id="CACVBM020001496">
    <property type="protein sequence ID" value="CAA7052011.1"/>
    <property type="molecule type" value="Genomic_DNA"/>
</dbReference>